<organism evidence="2 3">
    <name type="scientific">Leptothoe spongobia TAU-MAC 1115</name>
    <dbReference type="NCBI Taxonomy" id="1967444"/>
    <lineage>
        <taxon>Bacteria</taxon>
        <taxon>Bacillati</taxon>
        <taxon>Cyanobacteriota</taxon>
        <taxon>Cyanophyceae</taxon>
        <taxon>Nodosilineales</taxon>
        <taxon>Cymatolegaceae</taxon>
        <taxon>Leptothoe</taxon>
        <taxon>Leptothoe spongobia</taxon>
    </lineage>
</organism>
<protein>
    <submittedName>
        <fullName evidence="2">TIGR03985 family CRISPR-associated protein</fullName>
    </submittedName>
</protein>
<reference evidence="2" key="2">
    <citation type="journal article" date="2021" name="Mar. Drugs">
        <title>Genome Reduction and Secondary Metabolism of the Marine Sponge-Associated Cyanobacterium Leptothoe.</title>
        <authorList>
            <person name="Konstantinou D."/>
            <person name="Popin R.V."/>
            <person name="Fewer D.P."/>
            <person name="Sivonen K."/>
            <person name="Gkelis S."/>
        </authorList>
    </citation>
    <scope>NUCLEOTIDE SEQUENCE</scope>
    <source>
        <strain evidence="2">TAU-MAC 1115</strain>
    </source>
</reference>
<gene>
    <name evidence="2" type="ORF">IXB50_19970</name>
</gene>
<reference evidence="2" key="1">
    <citation type="submission" date="2020-11" db="EMBL/GenBank/DDBJ databases">
        <authorList>
            <person name="Konstantinou D."/>
            <person name="Gkelis S."/>
            <person name="Popin R."/>
            <person name="Fewer D."/>
            <person name="Sivonen K."/>
        </authorList>
    </citation>
    <scope>NUCLEOTIDE SEQUENCE</scope>
    <source>
        <strain evidence="2">TAU-MAC 1115</strain>
    </source>
</reference>
<dbReference type="InterPro" id="IPR023816">
    <property type="entry name" value="CRISPR-assoc_CYA0889"/>
</dbReference>
<evidence type="ECO:0000313" key="3">
    <source>
        <dbReference type="Proteomes" id="UP000717364"/>
    </source>
</evidence>
<dbReference type="Pfam" id="PF13280">
    <property type="entry name" value="WYL"/>
    <property type="match status" value="1"/>
</dbReference>
<dbReference type="EMBL" id="JADOES010000055">
    <property type="protein sequence ID" value="MBT9317702.1"/>
    <property type="molecule type" value="Genomic_DNA"/>
</dbReference>
<proteinExistence type="predicted"/>
<evidence type="ECO:0000313" key="2">
    <source>
        <dbReference type="EMBL" id="MBT9317702.1"/>
    </source>
</evidence>
<dbReference type="NCBIfam" id="TIGR03985">
    <property type="entry name" value="TIGR03985 family CRISPR-associated protein"/>
    <property type="match status" value="1"/>
</dbReference>
<dbReference type="AlphaFoldDB" id="A0A947DIR5"/>
<comment type="caution">
    <text evidence="2">The sequence shown here is derived from an EMBL/GenBank/DDBJ whole genome shotgun (WGS) entry which is preliminary data.</text>
</comment>
<sequence length="467" mass="55074">MPEEFWSDLPEIPLLQWLARGSLKQHLTQALRMWIWLRYFYGAVSLPISEPFSYADCREALFTADHPSNDDKPGEHNEQCPCAKTVAAWLFAPDLHYMQAQWEDYAADYAHEVEQKRQQFIAALTHHDVLPKQWDRFLDEVRLFGVTRRALSGDLKRLQELKLLASVGNGYGRVTDWPVLPYGTKRSASVDELAFLVQPDLAAIADSLSHTLEGQRRFFVHVDYVVPKDRHDRVEDWQTELRELWQRSVVLPIRLTYWHASRQETATVVVYPVCLYYYRRGPYLCGFGEVFGQSDTVDWRNYRLDRIQAIEVLSWDSSLLPLSLRQQYLEGDLPTPDDIQVWMAEAWGFDYYQPKDILLVRFDQVWDQRYIRNSLRHPTFQRIDYGQAQRLIGQTLRGELQGQMLDLLAARSDQDAYYRAVYRRNDPNVKQRLRAWRPHIEVLLPWPLRQQFGREVMAESGFYRDIV</sequence>
<feature type="domain" description="WYL" evidence="1">
    <location>
        <begin position="252"/>
        <end position="312"/>
    </location>
</feature>
<name>A0A947DIR5_9CYAN</name>
<keyword evidence="3" id="KW-1185">Reference proteome</keyword>
<evidence type="ECO:0000259" key="1">
    <source>
        <dbReference type="Pfam" id="PF13280"/>
    </source>
</evidence>
<dbReference type="Proteomes" id="UP000717364">
    <property type="component" value="Unassembled WGS sequence"/>
</dbReference>
<dbReference type="InterPro" id="IPR026881">
    <property type="entry name" value="WYL_dom"/>
</dbReference>
<dbReference type="RefSeq" id="WP_215610766.1">
    <property type="nucleotide sequence ID" value="NZ_JADOES010000055.1"/>
</dbReference>
<accession>A0A947DIR5</accession>